<feature type="binding site" evidence="11">
    <location>
        <begin position="84"/>
        <end position="86"/>
    </location>
    <ligand>
        <name>L-histidine</name>
        <dbReference type="ChEBI" id="CHEBI:57595"/>
    </ligand>
</feature>
<dbReference type="GO" id="GO:0004821">
    <property type="term" value="F:histidine-tRNA ligase activity"/>
    <property type="evidence" value="ECO:0007669"/>
    <property type="project" value="UniProtKB-UniRule"/>
</dbReference>
<evidence type="ECO:0000256" key="10">
    <source>
        <dbReference type="HAMAP-Rule" id="MF_00127"/>
    </source>
</evidence>
<comment type="catalytic activity">
    <reaction evidence="9 10">
        <text>tRNA(His) + L-histidine + ATP = L-histidyl-tRNA(His) + AMP + diphosphate + H(+)</text>
        <dbReference type="Rhea" id="RHEA:17313"/>
        <dbReference type="Rhea" id="RHEA-COMP:9665"/>
        <dbReference type="Rhea" id="RHEA-COMP:9689"/>
        <dbReference type="ChEBI" id="CHEBI:15378"/>
        <dbReference type="ChEBI" id="CHEBI:30616"/>
        <dbReference type="ChEBI" id="CHEBI:33019"/>
        <dbReference type="ChEBI" id="CHEBI:57595"/>
        <dbReference type="ChEBI" id="CHEBI:78442"/>
        <dbReference type="ChEBI" id="CHEBI:78527"/>
        <dbReference type="ChEBI" id="CHEBI:456215"/>
        <dbReference type="EC" id="6.1.1.21"/>
    </reaction>
</comment>
<evidence type="ECO:0000256" key="2">
    <source>
        <dbReference type="ARBA" id="ARBA00011738"/>
    </source>
</evidence>
<name>A0A0F3NFB4_9RICK</name>
<dbReference type="InterPro" id="IPR015807">
    <property type="entry name" value="His-tRNA-ligase"/>
</dbReference>
<dbReference type="PROSITE" id="PS50862">
    <property type="entry name" value="AA_TRNA_LIGASE_II"/>
    <property type="match status" value="1"/>
</dbReference>
<dbReference type="InterPro" id="IPR041715">
    <property type="entry name" value="HisRS-like_core"/>
</dbReference>
<dbReference type="GO" id="GO:0005524">
    <property type="term" value="F:ATP binding"/>
    <property type="evidence" value="ECO:0007669"/>
    <property type="project" value="UniProtKB-UniRule"/>
</dbReference>
<organism evidence="13 14">
    <name type="scientific">Ehrlichia cf. muris str. EmCRT</name>
    <dbReference type="NCBI Taxonomy" id="1359167"/>
    <lineage>
        <taxon>Bacteria</taxon>
        <taxon>Pseudomonadati</taxon>
        <taxon>Pseudomonadota</taxon>
        <taxon>Alphaproteobacteria</taxon>
        <taxon>Rickettsiales</taxon>
        <taxon>Anaplasmataceae</taxon>
        <taxon>Ehrlichia</taxon>
    </lineage>
</organism>
<dbReference type="Proteomes" id="UP000033546">
    <property type="component" value="Unassembled WGS sequence"/>
</dbReference>
<dbReference type="Gene3D" id="3.40.50.800">
    <property type="entry name" value="Anticodon-binding domain"/>
    <property type="match status" value="1"/>
</dbReference>
<dbReference type="SUPFAM" id="SSF52954">
    <property type="entry name" value="Class II aaRS ABD-related"/>
    <property type="match status" value="1"/>
</dbReference>
<dbReference type="EC" id="6.1.1.21" evidence="10"/>
<proteinExistence type="inferred from homology"/>
<feature type="binding site" evidence="11">
    <location>
        <position position="130"/>
    </location>
    <ligand>
        <name>L-histidine</name>
        <dbReference type="ChEBI" id="CHEBI:57595"/>
    </ligand>
</feature>
<keyword evidence="5 10" id="KW-0547">Nucleotide-binding</keyword>
<dbReference type="GO" id="GO:0006427">
    <property type="term" value="P:histidyl-tRNA aminoacylation"/>
    <property type="evidence" value="ECO:0007669"/>
    <property type="project" value="UniProtKB-UniRule"/>
</dbReference>
<evidence type="ECO:0000256" key="7">
    <source>
        <dbReference type="ARBA" id="ARBA00022917"/>
    </source>
</evidence>
<dbReference type="SUPFAM" id="SSF55681">
    <property type="entry name" value="Class II aaRS and biotin synthetases"/>
    <property type="match status" value="1"/>
</dbReference>
<accession>A0A0F3NFB4</accession>
<dbReference type="InterPro" id="IPR045864">
    <property type="entry name" value="aa-tRNA-synth_II/BPL/LPL"/>
</dbReference>
<dbReference type="Pfam" id="PF13393">
    <property type="entry name" value="tRNA-synt_His"/>
    <property type="match status" value="2"/>
</dbReference>
<keyword evidence="6 10" id="KW-0067">ATP-binding</keyword>
<dbReference type="InterPro" id="IPR006195">
    <property type="entry name" value="aa-tRNA-synth_II"/>
</dbReference>
<feature type="domain" description="Aminoacyl-transfer RNA synthetases class-II family profile" evidence="12">
    <location>
        <begin position="29"/>
        <end position="329"/>
    </location>
</feature>
<dbReference type="PANTHER" id="PTHR43707">
    <property type="entry name" value="HISTIDYL-TRNA SYNTHETASE"/>
    <property type="match status" value="1"/>
</dbReference>
<keyword evidence="8 10" id="KW-0030">Aminoacyl-tRNA synthetase</keyword>
<dbReference type="GO" id="GO:0005737">
    <property type="term" value="C:cytoplasm"/>
    <property type="evidence" value="ECO:0007669"/>
    <property type="project" value="UniProtKB-SubCell"/>
</dbReference>
<dbReference type="CDD" id="cd00773">
    <property type="entry name" value="HisRS-like_core"/>
    <property type="match status" value="1"/>
</dbReference>
<dbReference type="Gene3D" id="3.30.930.10">
    <property type="entry name" value="Bira Bifunctional Protein, Domain 2"/>
    <property type="match status" value="1"/>
</dbReference>
<reference evidence="13 14" key="1">
    <citation type="submission" date="2015-02" db="EMBL/GenBank/DDBJ databases">
        <title>Genome Sequencing of Rickettsiales.</title>
        <authorList>
            <person name="Daugherty S.C."/>
            <person name="Su Q."/>
            <person name="Abolude K."/>
            <person name="Beier-Sexton M."/>
            <person name="Carlyon J.A."/>
            <person name="Carter R."/>
            <person name="Day N.P."/>
            <person name="Dumler S.J."/>
            <person name="Dyachenko V."/>
            <person name="Godinez A."/>
            <person name="Kurtti T.J."/>
            <person name="Lichay M."/>
            <person name="Mullins K.E."/>
            <person name="Ott S."/>
            <person name="Pappas-Brown V."/>
            <person name="Paris D.H."/>
            <person name="Patel P."/>
            <person name="Richards A.L."/>
            <person name="Sadzewicz L."/>
            <person name="Sears K."/>
            <person name="Seidman D."/>
            <person name="Sengamalay N."/>
            <person name="Stenos J."/>
            <person name="Tallon L.J."/>
            <person name="Vincent G."/>
            <person name="Fraser C.M."/>
            <person name="Munderloh U."/>
            <person name="Dunning-Hotopp J.C."/>
        </authorList>
    </citation>
    <scope>NUCLEOTIDE SEQUENCE [LARGE SCALE GENOMIC DNA]</scope>
    <source>
        <strain evidence="13 14">EmCRT</strain>
    </source>
</reference>
<keyword evidence="3 10" id="KW-0963">Cytoplasm</keyword>
<comment type="subunit">
    <text evidence="2 10">Homodimer.</text>
</comment>
<evidence type="ECO:0000256" key="8">
    <source>
        <dbReference type="ARBA" id="ARBA00023146"/>
    </source>
</evidence>
<comment type="caution">
    <text evidence="13">The sequence shown here is derived from an EMBL/GenBank/DDBJ whole genome shotgun (WGS) entry which is preliminary data.</text>
</comment>
<keyword evidence="7 10" id="KW-0648">Protein biosynthesis</keyword>
<evidence type="ECO:0000256" key="9">
    <source>
        <dbReference type="ARBA" id="ARBA00047639"/>
    </source>
</evidence>
<evidence type="ECO:0000256" key="4">
    <source>
        <dbReference type="ARBA" id="ARBA00022598"/>
    </source>
</evidence>
<dbReference type="InterPro" id="IPR036621">
    <property type="entry name" value="Anticodon-bd_dom_sf"/>
</dbReference>
<dbReference type="PIRSF" id="PIRSF001549">
    <property type="entry name" value="His-tRNA_synth"/>
    <property type="match status" value="1"/>
</dbReference>
<evidence type="ECO:0000256" key="5">
    <source>
        <dbReference type="ARBA" id="ARBA00022741"/>
    </source>
</evidence>
<evidence type="ECO:0000259" key="12">
    <source>
        <dbReference type="PROSITE" id="PS50862"/>
    </source>
</evidence>
<keyword evidence="4 10" id="KW-0436">Ligase</keyword>
<feature type="binding site" evidence="11">
    <location>
        <position position="126"/>
    </location>
    <ligand>
        <name>L-histidine</name>
        <dbReference type="ChEBI" id="CHEBI:57595"/>
    </ligand>
</feature>
<evidence type="ECO:0000313" key="14">
    <source>
        <dbReference type="Proteomes" id="UP000033546"/>
    </source>
</evidence>
<dbReference type="PANTHER" id="PTHR43707:SF1">
    <property type="entry name" value="HISTIDINE--TRNA LIGASE, MITOCHONDRIAL-RELATED"/>
    <property type="match status" value="1"/>
</dbReference>
<evidence type="ECO:0000256" key="6">
    <source>
        <dbReference type="ARBA" id="ARBA00022840"/>
    </source>
</evidence>
<dbReference type="PATRIC" id="fig|1359167.3.peg.510"/>
<evidence type="ECO:0000313" key="13">
    <source>
        <dbReference type="EMBL" id="KJV65579.1"/>
    </source>
</evidence>
<feature type="binding site" evidence="11">
    <location>
        <position position="112"/>
    </location>
    <ligand>
        <name>L-histidine</name>
        <dbReference type="ChEBI" id="CHEBI:57595"/>
    </ligand>
</feature>
<dbReference type="NCBIfam" id="TIGR00442">
    <property type="entry name" value="hisS"/>
    <property type="match status" value="1"/>
</dbReference>
<evidence type="ECO:0000256" key="1">
    <source>
        <dbReference type="ARBA" id="ARBA00008226"/>
    </source>
</evidence>
<gene>
    <name evidence="10 13" type="primary">hisS</name>
    <name evidence="13" type="ORF">EMUCRT_0524</name>
</gene>
<protein>
    <recommendedName>
        <fullName evidence="10">Histidine--tRNA ligase</fullName>
        <ecNumber evidence="10">6.1.1.21</ecNumber>
    </recommendedName>
    <alternativeName>
        <fullName evidence="10">Histidyl-tRNA synthetase</fullName>
        <shortName evidence="10">HisRS</shortName>
    </alternativeName>
</protein>
<comment type="similarity">
    <text evidence="1 10">Belongs to the class-II aminoacyl-tRNA synthetase family.</text>
</comment>
<dbReference type="InterPro" id="IPR004154">
    <property type="entry name" value="Anticodon-bd"/>
</dbReference>
<dbReference type="RefSeq" id="WP_045804859.1">
    <property type="nucleotide sequence ID" value="NZ_LANU01000002.1"/>
</dbReference>
<dbReference type="EMBL" id="LANU01000002">
    <property type="protein sequence ID" value="KJV65579.1"/>
    <property type="molecule type" value="Genomic_DNA"/>
</dbReference>
<dbReference type="HAMAP" id="MF_00127">
    <property type="entry name" value="His_tRNA_synth"/>
    <property type="match status" value="1"/>
</dbReference>
<comment type="subcellular location">
    <subcellularLocation>
        <location evidence="10">Cytoplasm</location>
    </subcellularLocation>
</comment>
<dbReference type="Pfam" id="PF03129">
    <property type="entry name" value="HGTP_anticodon"/>
    <property type="match status" value="1"/>
</dbReference>
<evidence type="ECO:0000256" key="11">
    <source>
        <dbReference type="PIRSR" id="PIRSR001549-1"/>
    </source>
</evidence>
<dbReference type="AlphaFoldDB" id="A0A0F3NFB4"/>
<feature type="binding site" evidence="11">
    <location>
        <position position="258"/>
    </location>
    <ligand>
        <name>L-histidine</name>
        <dbReference type="ChEBI" id="CHEBI:57595"/>
    </ligand>
</feature>
<sequence>MQCNKLREVRGTKDLLGVELYKFQYIHRLSQSIASRYGFIAVDTPIIEFTEVFTKTLGDDSDIVTKEMYNFQDKSGENITLRPEFTSAIVRVLINKNLVVPVKLFSSGPVFRYERPQKCRQRQFHQVNCEFFGSDLPLADVEMIALGYNILSELNLLDNITLEINFLGDKETMSSYRLSLIEYLNNYKKHLSEDSQRRLVINPLRILDSKAPEDREILLNAPSISHFYNKYSNDFFMEVLNGLDELCIPYKINHNIVRGLDYYCNTVFEFTTSKLGSQNAVVAGGRYDGLVKFMGGNDIPAVGFAMGVERVSALIDYKHQEPRSVVLMPIGKNAMSHALRLAYELRCKGISVHWNYKSTSLKNALRKVDDNSIVLIFGDEELQSDTIQVKDMKTGKQQEIVKCDLLDLLYKKFNNNC</sequence>
<dbReference type="InterPro" id="IPR004516">
    <property type="entry name" value="HisRS/HisZ"/>
</dbReference>
<feature type="binding site" evidence="11">
    <location>
        <begin position="262"/>
        <end position="263"/>
    </location>
    <ligand>
        <name>L-histidine</name>
        <dbReference type="ChEBI" id="CHEBI:57595"/>
    </ligand>
</feature>
<evidence type="ECO:0000256" key="3">
    <source>
        <dbReference type="ARBA" id="ARBA00022490"/>
    </source>
</evidence>